<dbReference type="Gene3D" id="1.10.472.10">
    <property type="entry name" value="Cyclin-like"/>
    <property type="match status" value="2"/>
</dbReference>
<dbReference type="InterPro" id="IPR043198">
    <property type="entry name" value="Cyclin/Ssn8"/>
</dbReference>
<evidence type="ECO:0000256" key="1">
    <source>
        <dbReference type="RuleBase" id="RU000383"/>
    </source>
</evidence>
<dbReference type="GO" id="GO:0006357">
    <property type="term" value="P:regulation of transcription by RNA polymerase II"/>
    <property type="evidence" value="ECO:0007669"/>
    <property type="project" value="InterPro"/>
</dbReference>
<comment type="caution">
    <text evidence="4">The sequence shown here is derived from an EMBL/GenBank/DDBJ whole genome shotgun (WGS) entry which is preliminary data.</text>
</comment>
<feature type="domain" description="Cyclin-like" evidence="3">
    <location>
        <begin position="252"/>
        <end position="335"/>
    </location>
</feature>
<evidence type="ECO:0000256" key="2">
    <source>
        <dbReference type="SAM" id="MobiDB-lite"/>
    </source>
</evidence>
<reference evidence="4 5" key="1">
    <citation type="journal article" date="2022" name="Nat. Plants">
        <title>Genomes of leafy and leafless Platanthera orchids illuminate the evolution of mycoheterotrophy.</title>
        <authorList>
            <person name="Li M.H."/>
            <person name="Liu K.W."/>
            <person name="Li Z."/>
            <person name="Lu H.C."/>
            <person name="Ye Q.L."/>
            <person name="Zhang D."/>
            <person name="Wang J.Y."/>
            <person name="Li Y.F."/>
            <person name="Zhong Z.M."/>
            <person name="Liu X."/>
            <person name="Yu X."/>
            <person name="Liu D.K."/>
            <person name="Tu X.D."/>
            <person name="Liu B."/>
            <person name="Hao Y."/>
            <person name="Liao X.Y."/>
            <person name="Jiang Y.T."/>
            <person name="Sun W.H."/>
            <person name="Chen J."/>
            <person name="Chen Y.Q."/>
            <person name="Ai Y."/>
            <person name="Zhai J.W."/>
            <person name="Wu S.S."/>
            <person name="Zhou Z."/>
            <person name="Hsiao Y.Y."/>
            <person name="Wu W.L."/>
            <person name="Chen Y.Y."/>
            <person name="Lin Y.F."/>
            <person name="Hsu J.L."/>
            <person name="Li C.Y."/>
            <person name="Wang Z.W."/>
            <person name="Zhao X."/>
            <person name="Zhong W.Y."/>
            <person name="Ma X.K."/>
            <person name="Ma L."/>
            <person name="Huang J."/>
            <person name="Chen G.Z."/>
            <person name="Huang M.Z."/>
            <person name="Huang L."/>
            <person name="Peng D.H."/>
            <person name="Luo Y.B."/>
            <person name="Zou S.Q."/>
            <person name="Chen S.P."/>
            <person name="Lan S."/>
            <person name="Tsai W.C."/>
            <person name="Van de Peer Y."/>
            <person name="Liu Z.J."/>
        </authorList>
    </citation>
    <scope>NUCLEOTIDE SEQUENCE [LARGE SCALE GENOMIC DNA]</scope>
    <source>
        <strain evidence="4">Lor287</strain>
    </source>
</reference>
<sequence>MTLLRDHRGSRTAAAGGIATSSHRVGNTWKQRNRSDAMGDDCVAPSAKRRKPTALSWEDGWRWHHTAELSSRAFAKPHLPVVHRDYTGIVAVSAHRQSDEDEVPVMSRDEIDRCSPSRKDGINRYMETRLRHSYCAYLQSLGMRLNLPQATVGSAMVLCHRFFLRRSHASHDKFLIATTALFLAAKSEETPCQLNTVLSASYEICQKQNFAFFPHLLCTQDWLVLSRDRVIKAEQLILTTLNFELEVEHPYVPLTSVFKKLGLSQTVLLSLAWNLVNEGLRSSLWLQFKPHHIAAGAACLAAKFLNFDLTLYHQIWQEFQTTVPVLEDVVQQLMELL</sequence>
<accession>A0AAP0BZN7</accession>
<organism evidence="4 5">
    <name type="scientific">Platanthera zijinensis</name>
    <dbReference type="NCBI Taxonomy" id="2320716"/>
    <lineage>
        <taxon>Eukaryota</taxon>
        <taxon>Viridiplantae</taxon>
        <taxon>Streptophyta</taxon>
        <taxon>Embryophyta</taxon>
        <taxon>Tracheophyta</taxon>
        <taxon>Spermatophyta</taxon>
        <taxon>Magnoliopsida</taxon>
        <taxon>Liliopsida</taxon>
        <taxon>Asparagales</taxon>
        <taxon>Orchidaceae</taxon>
        <taxon>Orchidoideae</taxon>
        <taxon>Orchideae</taxon>
        <taxon>Orchidinae</taxon>
        <taxon>Platanthera</taxon>
    </lineage>
</organism>
<keyword evidence="5" id="KW-1185">Reference proteome</keyword>
<name>A0AAP0BZN7_9ASPA</name>
<dbReference type="InterPro" id="IPR013763">
    <property type="entry name" value="Cyclin-like_dom"/>
</dbReference>
<dbReference type="Pfam" id="PF00134">
    <property type="entry name" value="Cyclin_N"/>
    <property type="match status" value="1"/>
</dbReference>
<evidence type="ECO:0000259" key="3">
    <source>
        <dbReference type="SMART" id="SM00385"/>
    </source>
</evidence>
<protein>
    <submittedName>
        <fullName evidence="4">Cyclin-T1-5</fullName>
    </submittedName>
</protein>
<keyword evidence="1" id="KW-0195">Cyclin</keyword>
<dbReference type="FunFam" id="1.10.472.10:FF:000104">
    <property type="entry name" value="cyclin-T1-3 isoform X1"/>
    <property type="match status" value="1"/>
</dbReference>
<dbReference type="PANTHER" id="PTHR10026">
    <property type="entry name" value="CYCLIN"/>
    <property type="match status" value="1"/>
</dbReference>
<dbReference type="SMART" id="SM00385">
    <property type="entry name" value="CYCLIN"/>
    <property type="match status" value="2"/>
</dbReference>
<dbReference type="SUPFAM" id="SSF47954">
    <property type="entry name" value="Cyclin-like"/>
    <property type="match status" value="2"/>
</dbReference>
<dbReference type="AlphaFoldDB" id="A0AAP0BZN7"/>
<comment type="similarity">
    <text evidence="1">Belongs to the cyclin family.</text>
</comment>
<dbReference type="GO" id="GO:0016538">
    <property type="term" value="F:cyclin-dependent protein serine/threonine kinase regulator activity"/>
    <property type="evidence" value="ECO:0007669"/>
    <property type="project" value="InterPro"/>
</dbReference>
<evidence type="ECO:0000313" key="4">
    <source>
        <dbReference type="EMBL" id="KAK8954330.1"/>
    </source>
</evidence>
<proteinExistence type="inferred from homology"/>
<gene>
    <name evidence="4" type="primary">CYCT1-5</name>
    <name evidence="4" type="ORF">KSP39_PZI001604</name>
</gene>
<dbReference type="Proteomes" id="UP001418222">
    <property type="component" value="Unassembled WGS sequence"/>
</dbReference>
<dbReference type="EMBL" id="JBBWWQ010000002">
    <property type="protein sequence ID" value="KAK8954330.1"/>
    <property type="molecule type" value="Genomic_DNA"/>
</dbReference>
<feature type="region of interest" description="Disordered" evidence="2">
    <location>
        <begin position="1"/>
        <end position="45"/>
    </location>
</feature>
<dbReference type="InterPro" id="IPR036915">
    <property type="entry name" value="Cyclin-like_sf"/>
</dbReference>
<dbReference type="InterPro" id="IPR006671">
    <property type="entry name" value="Cyclin_N"/>
</dbReference>
<feature type="domain" description="Cyclin-like" evidence="3">
    <location>
        <begin position="136"/>
        <end position="239"/>
    </location>
</feature>
<feature type="compositionally biased region" description="Polar residues" evidence="2">
    <location>
        <begin position="19"/>
        <end position="30"/>
    </location>
</feature>
<evidence type="ECO:0000313" key="5">
    <source>
        <dbReference type="Proteomes" id="UP001418222"/>
    </source>
</evidence>